<dbReference type="EMBL" id="HG996474">
    <property type="protein sequence ID" value="CAG1835424.1"/>
    <property type="molecule type" value="Genomic_DNA"/>
</dbReference>
<feature type="domain" description="J" evidence="1">
    <location>
        <begin position="38"/>
        <end position="106"/>
    </location>
</feature>
<dbReference type="PANTHER" id="PTHR45090:SF6">
    <property type="entry name" value="J DOMAIN-CONTAINING PROTEIN"/>
    <property type="match status" value="1"/>
</dbReference>
<proteinExistence type="predicted"/>
<name>A0A804KKE3_MUSAM</name>
<evidence type="ECO:0000313" key="3">
    <source>
        <dbReference type="EnsemblPlants" id="Ma09_p16900.1"/>
    </source>
</evidence>
<sequence length="150" mass="16875">MLLLSSPVAKPALVAMPAVRGRPRAPAATVRAAPGAATMYELLSVAETAGPEDIKAAYRRQARRWHPDACRTAGDEGYFAERFMRAREAYEVLSDQGLRREYDRALLRSDGGEWERQLEGLQWRRSTTVGRRGTSWGSRMRRAHGLEIFD</sequence>
<dbReference type="InterPro" id="IPR001623">
    <property type="entry name" value="DnaJ_domain"/>
</dbReference>
<reference evidence="2" key="1">
    <citation type="submission" date="2021-03" db="EMBL/GenBank/DDBJ databases">
        <authorList>
            <consortium name="Genoscope - CEA"/>
            <person name="William W."/>
        </authorList>
    </citation>
    <scope>NUCLEOTIDE SEQUENCE</scope>
    <source>
        <strain evidence="2">Doubled-haploid Pahang</strain>
    </source>
</reference>
<dbReference type="PROSITE" id="PS50076">
    <property type="entry name" value="DNAJ_2"/>
    <property type="match status" value="1"/>
</dbReference>
<dbReference type="Gramene" id="Ma09_t16900.1">
    <property type="protein sequence ID" value="Ma09_p16900.1"/>
    <property type="gene ID" value="Ma09_g16900"/>
</dbReference>
<evidence type="ECO:0000313" key="4">
    <source>
        <dbReference type="Proteomes" id="UP000012960"/>
    </source>
</evidence>
<dbReference type="InParanoid" id="A0A804KKE3"/>
<dbReference type="OMA" id="QFIMARE"/>
<dbReference type="InterPro" id="IPR036869">
    <property type="entry name" value="J_dom_sf"/>
</dbReference>
<reference evidence="3" key="2">
    <citation type="submission" date="2021-05" db="UniProtKB">
        <authorList>
            <consortium name="EnsemblPlants"/>
        </authorList>
    </citation>
    <scope>IDENTIFICATION</scope>
    <source>
        <strain evidence="3">subsp. malaccensis</strain>
    </source>
</reference>
<dbReference type="SMART" id="SM00271">
    <property type="entry name" value="DnaJ"/>
    <property type="match status" value="1"/>
</dbReference>
<evidence type="ECO:0000259" key="1">
    <source>
        <dbReference type="PROSITE" id="PS50076"/>
    </source>
</evidence>
<gene>
    <name evidence="2" type="ORF">GSMUA_235290.1</name>
</gene>
<dbReference type="Pfam" id="PF00226">
    <property type="entry name" value="DnaJ"/>
    <property type="match status" value="1"/>
</dbReference>
<dbReference type="SUPFAM" id="SSF46565">
    <property type="entry name" value="Chaperone J-domain"/>
    <property type="match status" value="1"/>
</dbReference>
<dbReference type="AlphaFoldDB" id="A0A804KKE3"/>
<dbReference type="PRINTS" id="PR00625">
    <property type="entry name" value="JDOMAIN"/>
</dbReference>
<dbReference type="GO" id="GO:0009507">
    <property type="term" value="C:chloroplast"/>
    <property type="evidence" value="ECO:0000318"/>
    <property type="project" value="GO_Central"/>
</dbReference>
<dbReference type="GO" id="GO:0005783">
    <property type="term" value="C:endoplasmic reticulum"/>
    <property type="evidence" value="ECO:0007669"/>
    <property type="project" value="UniProtKB-ARBA"/>
</dbReference>
<dbReference type="Proteomes" id="UP000012960">
    <property type="component" value="Unplaced"/>
</dbReference>
<evidence type="ECO:0000313" key="2">
    <source>
        <dbReference type="EMBL" id="CAG1835424.1"/>
    </source>
</evidence>
<protein>
    <submittedName>
        <fullName evidence="2">(wild Malaysian banana) hypothetical protein</fullName>
    </submittedName>
</protein>
<organism evidence="3 4">
    <name type="scientific">Musa acuminata subsp. malaccensis</name>
    <name type="common">Wild banana</name>
    <name type="synonym">Musa malaccensis</name>
    <dbReference type="NCBI Taxonomy" id="214687"/>
    <lineage>
        <taxon>Eukaryota</taxon>
        <taxon>Viridiplantae</taxon>
        <taxon>Streptophyta</taxon>
        <taxon>Embryophyta</taxon>
        <taxon>Tracheophyta</taxon>
        <taxon>Spermatophyta</taxon>
        <taxon>Magnoliopsida</taxon>
        <taxon>Liliopsida</taxon>
        <taxon>Zingiberales</taxon>
        <taxon>Musaceae</taxon>
        <taxon>Musa</taxon>
    </lineage>
</organism>
<dbReference type="PROSITE" id="PS00636">
    <property type="entry name" value="DNAJ_1"/>
    <property type="match status" value="1"/>
</dbReference>
<dbReference type="Gene3D" id="1.10.287.110">
    <property type="entry name" value="DnaJ domain"/>
    <property type="match status" value="1"/>
</dbReference>
<keyword evidence="4" id="KW-1185">Reference proteome</keyword>
<dbReference type="EnsemblPlants" id="Ma09_t16900.1">
    <property type="protein sequence ID" value="Ma09_p16900.1"/>
    <property type="gene ID" value="Ma09_g16900"/>
</dbReference>
<dbReference type="InterPro" id="IPR018253">
    <property type="entry name" value="DnaJ_domain_CS"/>
</dbReference>
<dbReference type="InterPro" id="IPR053232">
    <property type="entry name" value="DnaJ_C/III_chloroplastic"/>
</dbReference>
<dbReference type="PANTHER" id="PTHR45090">
    <property type="entry name" value="CHAPERONE PROTEIN DNAJ 20 CHLOROPLASTIC"/>
    <property type="match status" value="1"/>
</dbReference>
<accession>A0A804KKE3</accession>
<dbReference type="CDD" id="cd06257">
    <property type="entry name" value="DnaJ"/>
    <property type="match status" value="1"/>
</dbReference>